<accession>S0FJV5</accession>
<keyword evidence="2" id="KW-1185">Reference proteome</keyword>
<evidence type="ECO:0000313" key="2">
    <source>
        <dbReference type="Proteomes" id="UP000014155"/>
    </source>
</evidence>
<name>S0FJV5_RUMCE</name>
<dbReference type="AlphaFoldDB" id="S0FJV5"/>
<protein>
    <submittedName>
        <fullName evidence="1">Uncharacterized protein</fullName>
    </submittedName>
</protein>
<dbReference type="RefSeq" id="WP_004630428.1">
    <property type="nucleotide sequence ID" value="NZ_AORV01000066.1"/>
</dbReference>
<comment type="caution">
    <text evidence="1">The sequence shown here is derived from an EMBL/GenBank/DDBJ whole genome shotgun (WGS) entry which is preliminary data.</text>
</comment>
<dbReference type="EMBL" id="AORV01000066">
    <property type="protein sequence ID" value="EMS69399.1"/>
    <property type="molecule type" value="Genomic_DNA"/>
</dbReference>
<organism evidence="1 2">
    <name type="scientific">Ruminiclostridium cellobioparum subsp. termitidis CT1112</name>
    <dbReference type="NCBI Taxonomy" id="1195236"/>
    <lineage>
        <taxon>Bacteria</taxon>
        <taxon>Bacillati</taxon>
        <taxon>Bacillota</taxon>
        <taxon>Clostridia</taxon>
        <taxon>Eubacteriales</taxon>
        <taxon>Oscillospiraceae</taxon>
        <taxon>Ruminiclostridium</taxon>
    </lineage>
</organism>
<evidence type="ECO:0000313" key="1">
    <source>
        <dbReference type="EMBL" id="EMS69399.1"/>
    </source>
</evidence>
<dbReference type="Proteomes" id="UP000014155">
    <property type="component" value="Unassembled WGS sequence"/>
</dbReference>
<reference evidence="1 2" key="1">
    <citation type="journal article" date="2013" name="Genome Announc.">
        <title>Draft Genome Sequence of the Cellulolytic, Mesophilic, Anaerobic Bacterium Clostridium termitidis Strain CT1112 (DSM 5398).</title>
        <authorList>
            <person name="Lal S."/>
            <person name="Ramachandran U."/>
            <person name="Zhang X."/>
            <person name="Munir R."/>
            <person name="Sparling R."/>
            <person name="Levin D.B."/>
        </authorList>
    </citation>
    <scope>NUCLEOTIDE SEQUENCE [LARGE SCALE GENOMIC DNA]</scope>
    <source>
        <strain evidence="1 2">CT1112</strain>
    </source>
</reference>
<gene>
    <name evidence="1" type="ORF">CTER_4982</name>
</gene>
<dbReference type="PATRIC" id="fig|1195236.3.peg.5177"/>
<sequence length="120" mass="14406">MRRFRKIIVDKIEYKWLFRYDDYDYINYPYLLIVMNSRQKATLNINFPIKEHFMLNNGLPATIQGNKVSINLNQPAYISQIIHQCRENGESFEQDGYKYLNGLEVLKEMGYEIDPIYLKI</sequence>
<proteinExistence type="predicted"/>